<dbReference type="Proteomes" id="UP001180020">
    <property type="component" value="Unassembled WGS sequence"/>
</dbReference>
<evidence type="ECO:0000256" key="3">
    <source>
        <dbReference type="ARBA" id="ARBA00023295"/>
    </source>
</evidence>
<comment type="similarity">
    <text evidence="1 4">Belongs to the glycosyl hydrolase 17 family.</text>
</comment>
<keyword evidence="2" id="KW-0378">Hydrolase</keyword>
<proteinExistence type="inferred from homology"/>
<dbReference type="InterPro" id="IPR044965">
    <property type="entry name" value="Glyco_hydro_17_plant"/>
</dbReference>
<name>A0AAV9ENR1_ACOCL</name>
<evidence type="ECO:0000256" key="1">
    <source>
        <dbReference type="ARBA" id="ARBA00008773"/>
    </source>
</evidence>
<sequence length="134" mass="14878">MSGVGTPLMPNRTFETYVFALFNEDLKPGPVSERNFGLFRADLTPVYDVGLLRTSQSEMPRMSVPLNPTEEMQWCVARADVGLNALQANIDYVCGLGFNCLPTGWGGVFLSKQRASPCGVRNERVLSIQWPESF</sequence>
<keyword evidence="3" id="KW-0326">Glycosidase</keyword>
<evidence type="ECO:0000256" key="4">
    <source>
        <dbReference type="RuleBase" id="RU004335"/>
    </source>
</evidence>
<dbReference type="Gene3D" id="3.20.20.80">
    <property type="entry name" value="Glycosidases"/>
    <property type="match status" value="1"/>
</dbReference>
<evidence type="ECO:0000313" key="6">
    <source>
        <dbReference type="Proteomes" id="UP001180020"/>
    </source>
</evidence>
<reference evidence="5" key="1">
    <citation type="journal article" date="2023" name="Nat. Commun.">
        <title>Diploid and tetraploid genomes of Acorus and the evolution of monocots.</title>
        <authorList>
            <person name="Ma L."/>
            <person name="Liu K.W."/>
            <person name="Li Z."/>
            <person name="Hsiao Y.Y."/>
            <person name="Qi Y."/>
            <person name="Fu T."/>
            <person name="Tang G.D."/>
            <person name="Zhang D."/>
            <person name="Sun W.H."/>
            <person name="Liu D.K."/>
            <person name="Li Y."/>
            <person name="Chen G.Z."/>
            <person name="Liu X.D."/>
            <person name="Liao X.Y."/>
            <person name="Jiang Y.T."/>
            <person name="Yu X."/>
            <person name="Hao Y."/>
            <person name="Huang J."/>
            <person name="Zhao X.W."/>
            <person name="Ke S."/>
            <person name="Chen Y.Y."/>
            <person name="Wu W.L."/>
            <person name="Hsu J.L."/>
            <person name="Lin Y.F."/>
            <person name="Huang M.D."/>
            <person name="Li C.Y."/>
            <person name="Huang L."/>
            <person name="Wang Z.W."/>
            <person name="Zhao X."/>
            <person name="Zhong W.Y."/>
            <person name="Peng D.H."/>
            <person name="Ahmad S."/>
            <person name="Lan S."/>
            <person name="Zhang J.S."/>
            <person name="Tsai W.C."/>
            <person name="Van de Peer Y."/>
            <person name="Liu Z.J."/>
        </authorList>
    </citation>
    <scope>NUCLEOTIDE SEQUENCE</scope>
    <source>
        <strain evidence="5">CP</strain>
    </source>
</reference>
<dbReference type="SUPFAM" id="SSF51445">
    <property type="entry name" value="(Trans)glycosidases"/>
    <property type="match status" value="1"/>
</dbReference>
<dbReference type="PANTHER" id="PTHR32227">
    <property type="entry name" value="GLUCAN ENDO-1,3-BETA-GLUCOSIDASE BG1-RELATED-RELATED"/>
    <property type="match status" value="1"/>
</dbReference>
<organism evidence="5 6">
    <name type="scientific">Acorus calamus</name>
    <name type="common">Sweet flag</name>
    <dbReference type="NCBI Taxonomy" id="4465"/>
    <lineage>
        <taxon>Eukaryota</taxon>
        <taxon>Viridiplantae</taxon>
        <taxon>Streptophyta</taxon>
        <taxon>Embryophyta</taxon>
        <taxon>Tracheophyta</taxon>
        <taxon>Spermatophyta</taxon>
        <taxon>Magnoliopsida</taxon>
        <taxon>Liliopsida</taxon>
        <taxon>Acoraceae</taxon>
        <taxon>Acorus</taxon>
    </lineage>
</organism>
<gene>
    <name evidence="5" type="primary">GLC1</name>
    <name evidence="5" type="ORF">QJS10_CPA06g00378</name>
</gene>
<dbReference type="GO" id="GO:0005975">
    <property type="term" value="P:carbohydrate metabolic process"/>
    <property type="evidence" value="ECO:0007669"/>
    <property type="project" value="InterPro"/>
</dbReference>
<keyword evidence="6" id="KW-1185">Reference proteome</keyword>
<accession>A0AAV9ENR1</accession>
<dbReference type="GO" id="GO:0004553">
    <property type="term" value="F:hydrolase activity, hydrolyzing O-glycosyl compounds"/>
    <property type="evidence" value="ECO:0007669"/>
    <property type="project" value="InterPro"/>
</dbReference>
<evidence type="ECO:0000256" key="2">
    <source>
        <dbReference type="ARBA" id="ARBA00022801"/>
    </source>
</evidence>
<dbReference type="AlphaFoldDB" id="A0AAV9ENR1"/>
<protein>
    <submittedName>
        <fullName evidence="5">Glucan endo-1,3-beta-glucosidase</fullName>
    </submittedName>
</protein>
<reference evidence="5" key="2">
    <citation type="submission" date="2023-06" db="EMBL/GenBank/DDBJ databases">
        <authorList>
            <person name="Ma L."/>
            <person name="Liu K.-W."/>
            <person name="Li Z."/>
            <person name="Hsiao Y.-Y."/>
            <person name="Qi Y."/>
            <person name="Fu T."/>
            <person name="Tang G."/>
            <person name="Zhang D."/>
            <person name="Sun W.-H."/>
            <person name="Liu D.-K."/>
            <person name="Li Y."/>
            <person name="Chen G.-Z."/>
            <person name="Liu X.-D."/>
            <person name="Liao X.-Y."/>
            <person name="Jiang Y.-T."/>
            <person name="Yu X."/>
            <person name="Hao Y."/>
            <person name="Huang J."/>
            <person name="Zhao X.-W."/>
            <person name="Ke S."/>
            <person name="Chen Y.-Y."/>
            <person name="Wu W.-L."/>
            <person name="Hsu J.-L."/>
            <person name="Lin Y.-F."/>
            <person name="Huang M.-D."/>
            <person name="Li C.-Y."/>
            <person name="Huang L."/>
            <person name="Wang Z.-W."/>
            <person name="Zhao X."/>
            <person name="Zhong W.-Y."/>
            <person name="Peng D.-H."/>
            <person name="Ahmad S."/>
            <person name="Lan S."/>
            <person name="Zhang J.-S."/>
            <person name="Tsai W.-C."/>
            <person name="Van De Peer Y."/>
            <person name="Liu Z.-J."/>
        </authorList>
    </citation>
    <scope>NUCLEOTIDE SEQUENCE</scope>
    <source>
        <strain evidence="5">CP</strain>
        <tissue evidence="5">Leaves</tissue>
    </source>
</reference>
<dbReference type="InterPro" id="IPR017853">
    <property type="entry name" value="GH"/>
</dbReference>
<evidence type="ECO:0000313" key="5">
    <source>
        <dbReference type="EMBL" id="KAK1313732.1"/>
    </source>
</evidence>
<dbReference type="InterPro" id="IPR000490">
    <property type="entry name" value="Glyco_hydro_17"/>
</dbReference>
<dbReference type="EMBL" id="JAUJYO010000006">
    <property type="protein sequence ID" value="KAK1313732.1"/>
    <property type="molecule type" value="Genomic_DNA"/>
</dbReference>
<comment type="caution">
    <text evidence="5">The sequence shown here is derived from an EMBL/GenBank/DDBJ whole genome shotgun (WGS) entry which is preliminary data.</text>
</comment>
<dbReference type="Pfam" id="PF00332">
    <property type="entry name" value="Glyco_hydro_17"/>
    <property type="match status" value="1"/>
</dbReference>